<keyword evidence="3" id="KW-1185">Reference proteome</keyword>
<evidence type="ECO:0000256" key="1">
    <source>
        <dbReference type="SAM" id="Phobius"/>
    </source>
</evidence>
<reference evidence="2" key="1">
    <citation type="submission" date="2021-12" db="EMBL/GenBank/DDBJ databases">
        <authorList>
            <person name="Rodrigo-Torres L."/>
            <person name="Arahal R. D."/>
            <person name="Lucena T."/>
        </authorList>
    </citation>
    <scope>NUCLEOTIDE SEQUENCE</scope>
    <source>
        <strain evidence="2">CECT 8419</strain>
    </source>
</reference>
<name>A0ABN8F6L2_9BACT</name>
<evidence type="ECO:0000313" key="3">
    <source>
        <dbReference type="Proteomes" id="UP000837803"/>
    </source>
</evidence>
<evidence type="ECO:0000313" key="2">
    <source>
        <dbReference type="EMBL" id="CAH1002591.1"/>
    </source>
</evidence>
<accession>A0ABN8F6L2</accession>
<keyword evidence="1" id="KW-1133">Transmembrane helix</keyword>
<organism evidence="2 3">
    <name type="scientific">Neolewinella maritima</name>
    <dbReference type="NCBI Taxonomy" id="1383882"/>
    <lineage>
        <taxon>Bacteria</taxon>
        <taxon>Pseudomonadati</taxon>
        <taxon>Bacteroidota</taxon>
        <taxon>Saprospiria</taxon>
        <taxon>Saprospirales</taxon>
        <taxon>Lewinellaceae</taxon>
        <taxon>Neolewinella</taxon>
    </lineage>
</organism>
<keyword evidence="1" id="KW-0472">Membrane</keyword>
<gene>
    <name evidence="2" type="ORF">LEM8419_03464</name>
</gene>
<sequence>MKDCCQPDGPKGKFSRFLHTLTTTVIVLLVGAGIVLVLMQWVRG</sequence>
<dbReference type="Proteomes" id="UP000837803">
    <property type="component" value="Unassembled WGS sequence"/>
</dbReference>
<proteinExistence type="predicted"/>
<feature type="transmembrane region" description="Helical" evidence="1">
    <location>
        <begin position="21"/>
        <end position="42"/>
    </location>
</feature>
<comment type="caution">
    <text evidence="2">The sequence shown here is derived from an EMBL/GenBank/DDBJ whole genome shotgun (WGS) entry which is preliminary data.</text>
</comment>
<keyword evidence="1" id="KW-0812">Transmembrane</keyword>
<protein>
    <submittedName>
        <fullName evidence="2">Uncharacterized protein</fullName>
    </submittedName>
</protein>
<dbReference type="EMBL" id="CAKLPZ010000006">
    <property type="protein sequence ID" value="CAH1002591.1"/>
    <property type="molecule type" value="Genomic_DNA"/>
</dbReference>